<dbReference type="Gene3D" id="1.10.760.10">
    <property type="entry name" value="Cytochrome c-like domain"/>
    <property type="match status" value="1"/>
</dbReference>
<feature type="domain" description="Cytochrome c" evidence="8">
    <location>
        <begin position="33"/>
        <end position="114"/>
    </location>
</feature>
<accession>A0A840FWH2</accession>
<dbReference type="InterPro" id="IPR036909">
    <property type="entry name" value="Cyt_c-like_dom_sf"/>
</dbReference>
<evidence type="ECO:0000259" key="8">
    <source>
        <dbReference type="PROSITE" id="PS51007"/>
    </source>
</evidence>
<dbReference type="AlphaFoldDB" id="A0A840FWH2"/>
<gene>
    <name evidence="9" type="ORF">GGD90_000794</name>
</gene>
<keyword evidence="1" id="KW-0813">Transport</keyword>
<sequence length="114" mass="11650">MKQVLPLLALLAAGTAVAAGPAGSDGKAPAKPALSAASAAAVPYAVANCFNCHGTDGKTSAAIPPLAGRDRVYIEETLKAYKSGAKPATIMHQLAKGYTDEELAVFADYFSQQK</sequence>
<evidence type="ECO:0000256" key="1">
    <source>
        <dbReference type="ARBA" id="ARBA00022448"/>
    </source>
</evidence>
<keyword evidence="4" id="KW-0249">Electron transport</keyword>
<evidence type="ECO:0000313" key="10">
    <source>
        <dbReference type="Proteomes" id="UP000587070"/>
    </source>
</evidence>
<dbReference type="InterPro" id="IPR050597">
    <property type="entry name" value="Cytochrome_c_Oxidase_Subunit"/>
</dbReference>
<evidence type="ECO:0000256" key="6">
    <source>
        <dbReference type="PROSITE-ProRule" id="PRU00433"/>
    </source>
</evidence>
<protein>
    <submittedName>
        <fullName evidence="9">Cytochrome c553</fullName>
    </submittedName>
</protein>
<comment type="caution">
    <text evidence="9">The sequence shown here is derived from an EMBL/GenBank/DDBJ whole genome shotgun (WGS) entry which is preliminary data.</text>
</comment>
<dbReference type="SUPFAM" id="SSF46626">
    <property type="entry name" value="Cytochrome c"/>
    <property type="match status" value="1"/>
</dbReference>
<reference evidence="9 10" key="1">
    <citation type="submission" date="2020-08" db="EMBL/GenBank/DDBJ databases">
        <title>Genome sequencing of Purple Non-Sulfur Bacteria from various extreme environments.</title>
        <authorList>
            <person name="Mayer M."/>
        </authorList>
    </citation>
    <scope>NUCLEOTIDE SEQUENCE [LARGE SCALE GENOMIC DNA]</scope>
    <source>
        <strain evidence="9 10">2761</strain>
    </source>
</reference>
<dbReference type="InterPro" id="IPR009056">
    <property type="entry name" value="Cyt_c-like_dom"/>
</dbReference>
<keyword evidence="2 6" id="KW-0349">Heme</keyword>
<dbReference type="GO" id="GO:0009055">
    <property type="term" value="F:electron transfer activity"/>
    <property type="evidence" value="ECO:0007669"/>
    <property type="project" value="InterPro"/>
</dbReference>
<dbReference type="PROSITE" id="PS51007">
    <property type="entry name" value="CYTC"/>
    <property type="match status" value="1"/>
</dbReference>
<dbReference type="GO" id="GO:0046872">
    <property type="term" value="F:metal ion binding"/>
    <property type="evidence" value="ECO:0007669"/>
    <property type="project" value="UniProtKB-KW"/>
</dbReference>
<dbReference type="RefSeq" id="WP_153114511.1">
    <property type="nucleotide sequence ID" value="NZ_JACIGE010000002.1"/>
</dbReference>
<evidence type="ECO:0000256" key="5">
    <source>
        <dbReference type="ARBA" id="ARBA00023004"/>
    </source>
</evidence>
<dbReference type="Proteomes" id="UP000587070">
    <property type="component" value="Unassembled WGS sequence"/>
</dbReference>
<dbReference type="Pfam" id="PF00034">
    <property type="entry name" value="Cytochrom_C"/>
    <property type="match status" value="1"/>
</dbReference>
<evidence type="ECO:0000256" key="4">
    <source>
        <dbReference type="ARBA" id="ARBA00022982"/>
    </source>
</evidence>
<dbReference type="PANTHER" id="PTHR33751:SF9">
    <property type="entry name" value="CYTOCHROME C4"/>
    <property type="match status" value="1"/>
</dbReference>
<proteinExistence type="predicted"/>
<dbReference type="PANTHER" id="PTHR33751">
    <property type="entry name" value="CBB3-TYPE CYTOCHROME C OXIDASE SUBUNIT FIXP"/>
    <property type="match status" value="1"/>
</dbReference>
<feature type="signal peptide" evidence="7">
    <location>
        <begin position="1"/>
        <end position="18"/>
    </location>
</feature>
<keyword evidence="7" id="KW-0732">Signal</keyword>
<evidence type="ECO:0000256" key="7">
    <source>
        <dbReference type="SAM" id="SignalP"/>
    </source>
</evidence>
<name>A0A840FWH2_RHOTE</name>
<organism evidence="9 10">
    <name type="scientific">Rhodocyclus tenuis</name>
    <name type="common">Rhodospirillum tenue</name>
    <dbReference type="NCBI Taxonomy" id="1066"/>
    <lineage>
        <taxon>Bacteria</taxon>
        <taxon>Pseudomonadati</taxon>
        <taxon>Pseudomonadota</taxon>
        <taxon>Betaproteobacteria</taxon>
        <taxon>Rhodocyclales</taxon>
        <taxon>Rhodocyclaceae</taxon>
        <taxon>Rhodocyclus</taxon>
    </lineage>
</organism>
<feature type="chain" id="PRO_5032787824" evidence="7">
    <location>
        <begin position="19"/>
        <end position="114"/>
    </location>
</feature>
<dbReference type="GO" id="GO:0020037">
    <property type="term" value="F:heme binding"/>
    <property type="evidence" value="ECO:0007669"/>
    <property type="project" value="InterPro"/>
</dbReference>
<keyword evidence="3 6" id="KW-0479">Metal-binding</keyword>
<keyword evidence="5 6" id="KW-0408">Iron</keyword>
<dbReference type="EMBL" id="JACIGE010000002">
    <property type="protein sequence ID" value="MBB4246437.1"/>
    <property type="molecule type" value="Genomic_DNA"/>
</dbReference>
<evidence type="ECO:0000313" key="9">
    <source>
        <dbReference type="EMBL" id="MBB4246437.1"/>
    </source>
</evidence>
<evidence type="ECO:0000256" key="2">
    <source>
        <dbReference type="ARBA" id="ARBA00022617"/>
    </source>
</evidence>
<keyword evidence="10" id="KW-1185">Reference proteome</keyword>
<evidence type="ECO:0000256" key="3">
    <source>
        <dbReference type="ARBA" id="ARBA00022723"/>
    </source>
</evidence>
<dbReference type="OrthoDB" id="8526831at2"/>